<comment type="caution">
    <text evidence="2">The sequence shown here is derived from an EMBL/GenBank/DDBJ whole genome shotgun (WGS) entry which is preliminary data.</text>
</comment>
<evidence type="ECO:0000313" key="3">
    <source>
        <dbReference type="Proteomes" id="UP000470404"/>
    </source>
</evidence>
<dbReference type="Proteomes" id="UP000470404">
    <property type="component" value="Unassembled WGS sequence"/>
</dbReference>
<organism evidence="2 3">
    <name type="scientific">Amycolatopsis rubida</name>
    <dbReference type="NCBI Taxonomy" id="112413"/>
    <lineage>
        <taxon>Bacteria</taxon>
        <taxon>Bacillati</taxon>
        <taxon>Actinomycetota</taxon>
        <taxon>Actinomycetes</taxon>
        <taxon>Pseudonocardiales</taxon>
        <taxon>Pseudonocardiaceae</taxon>
        <taxon>Amycolatopsis</taxon>
    </lineage>
</organism>
<protein>
    <submittedName>
        <fullName evidence="2">Dabb family protein</fullName>
    </submittedName>
</protein>
<dbReference type="Gene3D" id="3.30.70.100">
    <property type="match status" value="1"/>
</dbReference>
<evidence type="ECO:0000259" key="1">
    <source>
        <dbReference type="PROSITE" id="PS51502"/>
    </source>
</evidence>
<dbReference type="SUPFAM" id="SSF54909">
    <property type="entry name" value="Dimeric alpha+beta barrel"/>
    <property type="match status" value="1"/>
</dbReference>
<proteinExistence type="predicted"/>
<keyword evidence="3" id="KW-1185">Reference proteome</keyword>
<reference evidence="2 3" key="1">
    <citation type="submission" date="2020-01" db="EMBL/GenBank/DDBJ databases">
        <title>Insect and environment-associated Actinomycetes.</title>
        <authorList>
            <person name="Currrie C."/>
            <person name="Chevrette M."/>
            <person name="Carlson C."/>
            <person name="Stubbendieck R."/>
            <person name="Wendt-Pienkowski E."/>
        </authorList>
    </citation>
    <scope>NUCLEOTIDE SEQUENCE [LARGE SCALE GENOMIC DNA]</scope>
    <source>
        <strain evidence="2 3">SID8386</strain>
    </source>
</reference>
<dbReference type="PROSITE" id="PS51502">
    <property type="entry name" value="S_R_A_B_BARREL"/>
    <property type="match status" value="1"/>
</dbReference>
<name>A0ABX0BJS2_9PSEU</name>
<feature type="domain" description="Stress-response A/B barrel" evidence="1">
    <location>
        <begin position="2"/>
        <end position="91"/>
    </location>
</feature>
<dbReference type="EMBL" id="JAAGNC010000061">
    <property type="protein sequence ID" value="NEC55762.1"/>
    <property type="molecule type" value="Genomic_DNA"/>
</dbReference>
<gene>
    <name evidence="2" type="ORF">G3I59_09195</name>
</gene>
<dbReference type="RefSeq" id="WP_067581154.1">
    <property type="nucleotide sequence ID" value="NZ_JAAGNC010000061.1"/>
</dbReference>
<dbReference type="Pfam" id="PF07876">
    <property type="entry name" value="Dabb"/>
    <property type="match status" value="1"/>
</dbReference>
<dbReference type="InterPro" id="IPR013097">
    <property type="entry name" value="Dabb"/>
</dbReference>
<dbReference type="InterPro" id="IPR011008">
    <property type="entry name" value="Dimeric_a/b-barrel"/>
</dbReference>
<accession>A0ABX0BJS2</accession>
<sequence>MIYHGNRVKMKDGVSPEEARAALEMMQRSASEIPVVKSCVVGQDIGVDWDFGAVFVLEDLDAYWEYLTHPAHAAVERAGLPLMAKFESFDITDDLDPGFQAKVAELQRRHYETDPEVTAMVASLPVNLGSSALSGTDQA</sequence>
<evidence type="ECO:0000313" key="2">
    <source>
        <dbReference type="EMBL" id="NEC55762.1"/>
    </source>
</evidence>
<dbReference type="SMART" id="SM00886">
    <property type="entry name" value="Dabb"/>
    <property type="match status" value="1"/>
</dbReference>